<keyword evidence="2" id="KW-1185">Reference proteome</keyword>
<organism evidence="1 2">
    <name type="scientific">Izhakiella australiensis</name>
    <dbReference type="NCBI Taxonomy" id="1926881"/>
    <lineage>
        <taxon>Bacteria</taxon>
        <taxon>Pseudomonadati</taxon>
        <taxon>Pseudomonadota</taxon>
        <taxon>Gammaproteobacteria</taxon>
        <taxon>Enterobacterales</taxon>
        <taxon>Erwiniaceae</taxon>
        <taxon>Izhakiella</taxon>
    </lineage>
</organism>
<comment type="caution">
    <text evidence="1">The sequence shown here is derived from an EMBL/GenBank/DDBJ whole genome shotgun (WGS) entry which is preliminary data.</text>
</comment>
<evidence type="ECO:0000313" key="2">
    <source>
        <dbReference type="Proteomes" id="UP000190667"/>
    </source>
</evidence>
<name>A0A1S8YLD2_9GAMM</name>
<dbReference type="AlphaFoldDB" id="A0A1S8YLD2"/>
<dbReference type="EMBL" id="MRUL01000008">
    <property type="protein sequence ID" value="OON39657.1"/>
    <property type="molecule type" value="Genomic_DNA"/>
</dbReference>
<evidence type="ECO:0000313" key="1">
    <source>
        <dbReference type="EMBL" id="OON39657.1"/>
    </source>
</evidence>
<sequence length="85" mass="9590">MNPHHHQLNLKPVTWDSKVKGFTLYVESEDTCVAITALENALSQLKSGDAAFKENGAMVGNVRVSYRYPHRLHCAAKGLYWDEDD</sequence>
<dbReference type="Proteomes" id="UP000190667">
    <property type="component" value="Unassembled WGS sequence"/>
</dbReference>
<proteinExistence type="predicted"/>
<protein>
    <submittedName>
        <fullName evidence="1">Uncharacterized protein</fullName>
    </submittedName>
</protein>
<reference evidence="1 2" key="1">
    <citation type="submission" date="2016-12" db="EMBL/GenBank/DDBJ databases">
        <title>Izhakiella australiana sp. nov. of genus Izhakiella isolated from Australian desert.</title>
        <authorList>
            <person name="Ji M."/>
        </authorList>
    </citation>
    <scope>NUCLEOTIDE SEQUENCE [LARGE SCALE GENOMIC DNA]</scope>
    <source>
        <strain evidence="1 2">D4N98</strain>
    </source>
</reference>
<accession>A0A1S8YLD2</accession>
<gene>
    <name evidence="1" type="ORF">BTJ39_13430</name>
</gene>
<dbReference type="RefSeq" id="WP_078003221.1">
    <property type="nucleotide sequence ID" value="NZ_MRUL01000008.1"/>
</dbReference>